<dbReference type="RefSeq" id="WP_086632639.1">
    <property type="nucleotide sequence ID" value="NZ_JOPB01000018.1"/>
</dbReference>
<feature type="coiled-coil region" evidence="1">
    <location>
        <begin position="66"/>
        <end position="93"/>
    </location>
</feature>
<evidence type="ECO:0000313" key="3">
    <source>
        <dbReference type="Proteomes" id="UP000194946"/>
    </source>
</evidence>
<organism evidence="2 3">
    <name type="scientific">Commensalibacter intestini</name>
    <dbReference type="NCBI Taxonomy" id="479936"/>
    <lineage>
        <taxon>Bacteria</taxon>
        <taxon>Pseudomonadati</taxon>
        <taxon>Pseudomonadota</taxon>
        <taxon>Alphaproteobacteria</taxon>
        <taxon>Acetobacterales</taxon>
        <taxon>Acetobacteraceae</taxon>
    </lineage>
</organism>
<keyword evidence="3" id="KW-1185">Reference proteome</keyword>
<dbReference type="EMBL" id="JOPB01000018">
    <property type="protein sequence ID" value="OUI77787.1"/>
    <property type="molecule type" value="Genomic_DNA"/>
</dbReference>
<protein>
    <submittedName>
        <fullName evidence="2">Uncharacterized protein</fullName>
    </submittedName>
</protein>
<proteinExistence type="predicted"/>
<dbReference type="Proteomes" id="UP000194946">
    <property type="component" value="Unassembled WGS sequence"/>
</dbReference>
<keyword evidence="1" id="KW-0175">Coiled coil</keyword>
<name>A0A251ZSZ3_9PROT</name>
<gene>
    <name evidence="2" type="ORF">HK18_01210</name>
</gene>
<sequence>MILDIKTHEEYEEVIQKLAGSQADLARLLDTYKPNEKFDTTQRLIRERLKNLKNGKSGFTADHIRLLNALFEIKDLKSRLDKAESKLDKLRSDKK</sequence>
<reference evidence="3" key="1">
    <citation type="submission" date="2014-06" db="EMBL/GenBank/DDBJ databases">
        <authorList>
            <person name="Winans N.J."/>
            <person name="Newell P.D."/>
            <person name="Douglas A.E."/>
        </authorList>
    </citation>
    <scope>NUCLEOTIDE SEQUENCE [LARGE SCALE GENOMIC DNA]</scope>
    <source>
        <strain evidence="3">DmL_052</strain>
    </source>
</reference>
<dbReference type="AlphaFoldDB" id="A0A251ZSZ3"/>
<comment type="caution">
    <text evidence="2">The sequence shown here is derived from an EMBL/GenBank/DDBJ whole genome shotgun (WGS) entry which is preliminary data.</text>
</comment>
<evidence type="ECO:0000313" key="2">
    <source>
        <dbReference type="EMBL" id="OUI77787.1"/>
    </source>
</evidence>
<evidence type="ECO:0000256" key="1">
    <source>
        <dbReference type="SAM" id="Coils"/>
    </source>
</evidence>
<accession>A0A251ZSZ3</accession>